<feature type="region of interest" description="Disordered" evidence="1">
    <location>
        <begin position="265"/>
        <end position="381"/>
    </location>
</feature>
<feature type="region of interest" description="Disordered" evidence="1">
    <location>
        <begin position="187"/>
        <end position="209"/>
    </location>
</feature>
<feature type="region of interest" description="Disordered" evidence="1">
    <location>
        <begin position="231"/>
        <end position="251"/>
    </location>
</feature>
<feature type="compositionally biased region" description="Pro residues" evidence="1">
    <location>
        <begin position="338"/>
        <end position="348"/>
    </location>
</feature>
<dbReference type="Proteomes" id="UP000780801">
    <property type="component" value="Unassembled WGS sequence"/>
</dbReference>
<evidence type="ECO:0000256" key="2">
    <source>
        <dbReference type="SAM" id="Phobius"/>
    </source>
</evidence>
<reference evidence="3" key="1">
    <citation type="journal article" date="2020" name="Fungal Divers.">
        <title>Resolving the Mortierellaceae phylogeny through synthesis of multi-gene phylogenetics and phylogenomics.</title>
        <authorList>
            <person name="Vandepol N."/>
            <person name="Liber J."/>
            <person name="Desiro A."/>
            <person name="Na H."/>
            <person name="Kennedy M."/>
            <person name="Barry K."/>
            <person name="Grigoriev I.V."/>
            <person name="Miller A.N."/>
            <person name="O'Donnell K."/>
            <person name="Stajich J.E."/>
            <person name="Bonito G."/>
        </authorList>
    </citation>
    <scope>NUCLEOTIDE SEQUENCE</scope>
    <source>
        <strain evidence="3">KOD1015</strain>
    </source>
</reference>
<keyword evidence="2" id="KW-0472">Membrane</keyword>
<keyword evidence="4" id="KW-1185">Reference proteome</keyword>
<feature type="transmembrane region" description="Helical" evidence="2">
    <location>
        <begin position="55"/>
        <end position="77"/>
    </location>
</feature>
<dbReference type="OrthoDB" id="26203at2759"/>
<organism evidence="3 4">
    <name type="scientific">Lunasporangiospora selenospora</name>
    <dbReference type="NCBI Taxonomy" id="979761"/>
    <lineage>
        <taxon>Eukaryota</taxon>
        <taxon>Fungi</taxon>
        <taxon>Fungi incertae sedis</taxon>
        <taxon>Mucoromycota</taxon>
        <taxon>Mortierellomycotina</taxon>
        <taxon>Mortierellomycetes</taxon>
        <taxon>Mortierellales</taxon>
        <taxon>Mortierellaceae</taxon>
        <taxon>Lunasporangiospora</taxon>
    </lineage>
</organism>
<keyword evidence="2" id="KW-0812">Transmembrane</keyword>
<protein>
    <submittedName>
        <fullName evidence="3">Uncharacterized protein</fullName>
    </submittedName>
</protein>
<gene>
    <name evidence="3" type="ORF">BGW38_008095</name>
</gene>
<evidence type="ECO:0000313" key="4">
    <source>
        <dbReference type="Proteomes" id="UP000780801"/>
    </source>
</evidence>
<evidence type="ECO:0000313" key="3">
    <source>
        <dbReference type="EMBL" id="KAF9576876.1"/>
    </source>
</evidence>
<sequence length="447" mass="48073">LFYFVDAHRLAELSPTTPWLRDWIGCIYASSSKGLTSDETQTLCAGRARPNMPSIVWFASAELILAVIGIVVAVIFVSKAEFWNDWAFVLHNLAHHGRLGDGSPAGRRQSGGVTTPGVVSPTGPNPYDHDMQGQGRSHKAGSEPYHDPELGCVMVEPNRMTKEANPGTQWYDMDDLLDKEYDIQEGANRTDQPPLGGDAKSEMGAESGYNPSWDPPLYPANCHSGDILYSTPSIQEMSPPLPWSSSSPTMTSSKSYLIANDNSERYVEQPVVPPPVPRSSVKSKLNSDRSPQPFQEQRPFYLSSPSQSPGVVAATSLSPMPPKPAYVPNMLSTSPSRQVPPPSPPSEPKSPTQSPFSSVALPTPISSPETQSSLLNSSDSAGKVMVASRASISHGKGQGKIVAFDAVSRNNSVRKSPPVLPLKSPARQYPSSLHSPLQSPTHAPSSP</sequence>
<feature type="compositionally biased region" description="Polar residues" evidence="1">
    <location>
        <begin position="280"/>
        <end position="295"/>
    </location>
</feature>
<feature type="region of interest" description="Disordered" evidence="1">
    <location>
        <begin position="407"/>
        <end position="447"/>
    </location>
</feature>
<keyword evidence="2" id="KW-1133">Transmembrane helix</keyword>
<comment type="caution">
    <text evidence="3">The sequence shown here is derived from an EMBL/GenBank/DDBJ whole genome shotgun (WGS) entry which is preliminary data.</text>
</comment>
<dbReference type="EMBL" id="JAABOA010005478">
    <property type="protein sequence ID" value="KAF9576876.1"/>
    <property type="molecule type" value="Genomic_DNA"/>
</dbReference>
<dbReference type="AlphaFoldDB" id="A0A9P6FKA3"/>
<feature type="compositionally biased region" description="Polar residues" evidence="1">
    <location>
        <begin position="364"/>
        <end position="380"/>
    </location>
</feature>
<proteinExistence type="predicted"/>
<accession>A0A9P6FKA3</accession>
<name>A0A9P6FKA3_9FUNG</name>
<feature type="compositionally biased region" description="Polar residues" evidence="1">
    <location>
        <begin position="429"/>
        <end position="447"/>
    </location>
</feature>
<feature type="region of interest" description="Disordered" evidence="1">
    <location>
        <begin position="101"/>
        <end position="143"/>
    </location>
</feature>
<feature type="non-terminal residue" evidence="3">
    <location>
        <position position="1"/>
    </location>
</feature>
<evidence type="ECO:0000256" key="1">
    <source>
        <dbReference type="SAM" id="MobiDB-lite"/>
    </source>
</evidence>